<keyword evidence="4" id="KW-1185">Reference proteome</keyword>
<gene>
    <name evidence="3" type="ORF">A8926_6655</name>
</gene>
<keyword evidence="2" id="KW-0732">Signal</keyword>
<reference evidence="3" key="1">
    <citation type="submission" date="2017-12" db="EMBL/GenBank/DDBJ databases">
        <title>Sequencing the genomes of 1000 Actinobacteria strains.</title>
        <authorList>
            <person name="Klenk H.-P."/>
        </authorList>
    </citation>
    <scope>NUCLEOTIDE SEQUENCE [LARGE SCALE GENOMIC DNA]</scope>
    <source>
        <strain evidence="3">DSM 44228</strain>
    </source>
</reference>
<evidence type="ECO:0000313" key="4">
    <source>
        <dbReference type="Proteomes" id="UP000233786"/>
    </source>
</evidence>
<protein>
    <submittedName>
        <fullName evidence="3">Uncharacterized protein</fullName>
    </submittedName>
</protein>
<feature type="signal peptide" evidence="2">
    <location>
        <begin position="1"/>
        <end position="27"/>
    </location>
</feature>
<comment type="caution">
    <text evidence="3">The sequence shown here is derived from an EMBL/GenBank/DDBJ whole genome shotgun (WGS) entry which is preliminary data.</text>
</comment>
<accession>A0A2N3Y6J7</accession>
<feature type="compositionally biased region" description="Pro residues" evidence="1">
    <location>
        <begin position="29"/>
        <end position="43"/>
    </location>
</feature>
<organism evidence="3 4">
    <name type="scientific">Saccharopolyspora spinosa</name>
    <dbReference type="NCBI Taxonomy" id="60894"/>
    <lineage>
        <taxon>Bacteria</taxon>
        <taxon>Bacillati</taxon>
        <taxon>Actinomycetota</taxon>
        <taxon>Actinomycetes</taxon>
        <taxon>Pseudonocardiales</taxon>
        <taxon>Pseudonocardiaceae</taxon>
        <taxon>Saccharopolyspora</taxon>
    </lineage>
</organism>
<dbReference type="AlphaFoldDB" id="A0A2N3Y6J7"/>
<feature type="region of interest" description="Disordered" evidence="1">
    <location>
        <begin position="24"/>
        <end position="51"/>
    </location>
</feature>
<name>A0A2N3Y6J7_SACSN</name>
<evidence type="ECO:0000256" key="2">
    <source>
        <dbReference type="SAM" id="SignalP"/>
    </source>
</evidence>
<feature type="chain" id="PRO_5014937125" evidence="2">
    <location>
        <begin position="28"/>
        <end position="51"/>
    </location>
</feature>
<evidence type="ECO:0000256" key="1">
    <source>
        <dbReference type="SAM" id="MobiDB-lite"/>
    </source>
</evidence>
<proteinExistence type="predicted"/>
<evidence type="ECO:0000313" key="3">
    <source>
        <dbReference type="EMBL" id="PKW18557.1"/>
    </source>
</evidence>
<dbReference type="STRING" id="994479.GCA_000194155_04765"/>
<sequence>MSHSITKAAVVTTAVLTITLIAGCNPADNSPPPPSASIPPPASAPATQGQP</sequence>
<dbReference type="EMBL" id="PJNB01000001">
    <property type="protein sequence ID" value="PKW18557.1"/>
    <property type="molecule type" value="Genomic_DNA"/>
</dbReference>
<dbReference type="Proteomes" id="UP000233786">
    <property type="component" value="Unassembled WGS sequence"/>
</dbReference>
<dbReference type="PROSITE" id="PS51257">
    <property type="entry name" value="PROKAR_LIPOPROTEIN"/>
    <property type="match status" value="1"/>
</dbReference>